<reference evidence="2" key="1">
    <citation type="journal article" date="2014" name="Genome Announc.">
        <title>Draft genome sequence of Rhodosporidium toruloides CECT1137, an oleaginous yeast of biotechnological interest.</title>
        <authorList>
            <person name="Morin N."/>
            <person name="Calcas X."/>
            <person name="Devillers H."/>
            <person name="Durrens P."/>
            <person name="Sherman D.J."/>
            <person name="Nicaud J.-M."/>
            <person name="Neuveglise C."/>
        </authorList>
    </citation>
    <scope>NUCLEOTIDE SEQUENCE</scope>
    <source>
        <strain evidence="2">CECT1137</strain>
    </source>
</reference>
<protein>
    <submittedName>
        <fullName evidence="2">RHTO0S08e03796g1_1</fullName>
    </submittedName>
</protein>
<feature type="compositionally biased region" description="Polar residues" evidence="1">
    <location>
        <begin position="210"/>
        <end position="251"/>
    </location>
</feature>
<organism evidence="2">
    <name type="scientific">Rhodotorula toruloides</name>
    <name type="common">Yeast</name>
    <name type="synonym">Rhodosporidium toruloides</name>
    <dbReference type="NCBI Taxonomy" id="5286"/>
    <lineage>
        <taxon>Eukaryota</taxon>
        <taxon>Fungi</taxon>
        <taxon>Dikarya</taxon>
        <taxon>Basidiomycota</taxon>
        <taxon>Pucciniomycotina</taxon>
        <taxon>Microbotryomycetes</taxon>
        <taxon>Sporidiobolales</taxon>
        <taxon>Sporidiobolaceae</taxon>
        <taxon>Rhodotorula</taxon>
    </lineage>
</organism>
<dbReference type="OrthoDB" id="10559808at2759"/>
<feature type="compositionally biased region" description="Basic and acidic residues" evidence="1">
    <location>
        <begin position="82"/>
        <end position="99"/>
    </location>
</feature>
<feature type="compositionally biased region" description="Pro residues" evidence="1">
    <location>
        <begin position="124"/>
        <end position="138"/>
    </location>
</feature>
<feature type="compositionally biased region" description="Low complexity" evidence="1">
    <location>
        <begin position="154"/>
        <end position="209"/>
    </location>
</feature>
<evidence type="ECO:0000313" key="2">
    <source>
        <dbReference type="EMBL" id="CDR43635.1"/>
    </source>
</evidence>
<dbReference type="EMBL" id="LK052943">
    <property type="protein sequence ID" value="CDR43635.1"/>
    <property type="molecule type" value="Genomic_DNA"/>
</dbReference>
<name>A0A061B1G2_RHOTO</name>
<feature type="region of interest" description="Disordered" evidence="1">
    <location>
        <begin position="59"/>
        <end position="251"/>
    </location>
</feature>
<feature type="region of interest" description="Disordered" evidence="1">
    <location>
        <begin position="1"/>
        <end position="21"/>
    </location>
</feature>
<sequence length="318" mass="33910">MPSFAHARSTSSPSILAPIPLRPLSLVPESASSRKTALTPDERLTLFEPPTRPVLAVIQPPSGSWSQNGGQGSILAGPSARGRHDVIRSVKAKERERERRGHQRSSSDGAVLRTLTPLPTFAPVSPPPSPPLPLPAPSSKPTTAPSLPSPLAPLPSSFTPARRGRSPSIRRSSSSPSLPGSSASPAPRPYPLSRRYTRSASLSHLSSRSPVQDRSIPQLSHSSLLDPTVRSDSSTGPELSRTPSPTPQQQLFESLVCATLERRLADRLAKASGQADGGKKLAEKAGLMGLRAGREMILWGAIRRVREAEQRRSGKVNP</sequence>
<dbReference type="AlphaFoldDB" id="A0A061B1G2"/>
<gene>
    <name evidence="2" type="ORF">RHTO0S_08e03796g</name>
</gene>
<feature type="compositionally biased region" description="Low complexity" evidence="1">
    <location>
        <begin position="59"/>
        <end position="68"/>
    </location>
</feature>
<accession>A0A061B1G2</accession>
<evidence type="ECO:0000256" key="1">
    <source>
        <dbReference type="SAM" id="MobiDB-lite"/>
    </source>
</evidence>
<proteinExistence type="predicted"/>